<dbReference type="InterPro" id="IPR037118">
    <property type="entry name" value="Val-tRNA_synth_C_sf"/>
</dbReference>
<dbReference type="InterPro" id="IPR027417">
    <property type="entry name" value="P-loop_NTPase"/>
</dbReference>
<dbReference type="InterPro" id="IPR051309">
    <property type="entry name" value="ABCF_ATPase"/>
</dbReference>
<dbReference type="GO" id="GO:0005524">
    <property type="term" value="F:ATP binding"/>
    <property type="evidence" value="ECO:0007669"/>
    <property type="project" value="UniProtKB-KW"/>
</dbReference>
<keyword evidence="2 6" id="KW-0067">ATP-binding</keyword>
<protein>
    <submittedName>
        <fullName evidence="6">ABC-F family ATP-binding cassette domain-containing protein</fullName>
    </submittedName>
</protein>
<dbReference type="PANTHER" id="PTHR42855:SF1">
    <property type="entry name" value="ABC TRANSPORTER DOMAIN-CONTAINING PROTEIN"/>
    <property type="match status" value="1"/>
</dbReference>
<dbReference type="InterPro" id="IPR017871">
    <property type="entry name" value="ABC_transporter-like_CS"/>
</dbReference>
<feature type="region of interest" description="Disordered" evidence="4">
    <location>
        <begin position="533"/>
        <end position="589"/>
    </location>
</feature>
<organism evidence="6 7">
    <name type="scientific">Veillonella magna</name>
    <dbReference type="NCBI Taxonomy" id="464322"/>
    <lineage>
        <taxon>Bacteria</taxon>
        <taxon>Bacillati</taxon>
        <taxon>Bacillota</taxon>
        <taxon>Negativicutes</taxon>
        <taxon>Veillonellales</taxon>
        <taxon>Veillonellaceae</taxon>
        <taxon>Veillonella</taxon>
    </lineage>
</organism>
<dbReference type="CDD" id="cd03221">
    <property type="entry name" value="ABCF_EF-3"/>
    <property type="match status" value="2"/>
</dbReference>
<dbReference type="Pfam" id="PF00005">
    <property type="entry name" value="ABC_tran"/>
    <property type="match status" value="2"/>
</dbReference>
<dbReference type="Gene3D" id="3.40.50.300">
    <property type="entry name" value="P-loop containing nucleotide triphosphate hydrolases"/>
    <property type="match status" value="2"/>
</dbReference>
<reference evidence="6 7" key="1">
    <citation type="journal article" date="2021" name="Sci. Rep.">
        <title>The distribution of antibiotic resistance genes in chicken gut microbiota commensals.</title>
        <authorList>
            <person name="Juricova H."/>
            <person name="Matiasovicova J."/>
            <person name="Kubasova T."/>
            <person name="Cejkova D."/>
            <person name="Rychlik I."/>
        </authorList>
    </citation>
    <scope>NUCLEOTIDE SEQUENCE [LARGE SCALE GENOMIC DNA]</scope>
    <source>
        <strain evidence="6 7">An537</strain>
    </source>
</reference>
<feature type="compositionally biased region" description="Polar residues" evidence="4">
    <location>
        <begin position="536"/>
        <end position="547"/>
    </location>
</feature>
<dbReference type="Pfam" id="PF16326">
    <property type="entry name" value="ABC_tran_CTD"/>
    <property type="match status" value="1"/>
</dbReference>
<sequence>MNVISLQEVEKSYGTRLLFKDASMTITTEQRIGLIGVNGTGKSTFLKLLAGVMEPDKGSIERNGKASVYYLPQAPQFDEEASLLENIFLADHPLLKLVREFERQSKIDATSPAYVKLLNRMDAEDGWSVEQQARTILTKLGLGDVERPVRLLSGGERRRLALGQALLYPCDILLLDEPTNHLDEASIDWLEKYLLARSGGFVLSTHDRYFLDAVCNSILELDNRRFYRYEGSYETFLELKADREAREAAGEAKRAKLLKHELAWVRRGAQARSTKQKARLQRYEALAAMEKSRRVDTLDPIALSSRLGKTIFDMEHLTFAFDDRPIVTDFTYHVVKHDRIGIVGPNGIGKSTFMKLLDGTYTPQEGTVGRGETVKIAHFTQELPPFDEDQRVLDYIREDHRYMVLNDGSTLSAGQVLERFLFTPELHGVPLRKLSGGERRRLYLLKLLMSAPNVLLLDEPTNDLDIPTLSVLEEFLDSFGGVVITVCHDRYFLDRVVDKLFVFEGNGAVRIFHGSYSDYKEQVPDTQDTLAKRGRFTQTKGEKQTTPGSGVSENKVVVGNSSSSEEGAMQVEAQDKGQEKSGSKKPLNLAEQKELEELEGKIAEGEGLVKAYEAMLVQLADDYEAYERTIAEKADAEEKLESAMERWMELSERA</sequence>
<keyword evidence="1" id="KW-0547">Nucleotide-binding</keyword>
<evidence type="ECO:0000313" key="7">
    <source>
        <dbReference type="Proteomes" id="UP000707138"/>
    </source>
</evidence>
<dbReference type="InterPro" id="IPR032781">
    <property type="entry name" value="ABC_tran_Xtn"/>
</dbReference>
<keyword evidence="7" id="KW-1185">Reference proteome</keyword>
<dbReference type="RefSeq" id="WP_205088341.1">
    <property type="nucleotide sequence ID" value="NZ_JACJLA010000020.1"/>
</dbReference>
<evidence type="ECO:0000259" key="5">
    <source>
        <dbReference type="PROSITE" id="PS50893"/>
    </source>
</evidence>
<feature type="compositionally biased region" description="Low complexity" evidence="4">
    <location>
        <begin position="548"/>
        <end position="567"/>
    </location>
</feature>
<evidence type="ECO:0000256" key="3">
    <source>
        <dbReference type="SAM" id="Coils"/>
    </source>
</evidence>
<evidence type="ECO:0000256" key="4">
    <source>
        <dbReference type="SAM" id="MobiDB-lite"/>
    </source>
</evidence>
<dbReference type="Proteomes" id="UP000707138">
    <property type="component" value="Unassembled WGS sequence"/>
</dbReference>
<dbReference type="EMBL" id="JACJLA010000020">
    <property type="protein sequence ID" value="MBM6913422.1"/>
    <property type="molecule type" value="Genomic_DNA"/>
</dbReference>
<dbReference type="InterPro" id="IPR032524">
    <property type="entry name" value="ABC_tran_C"/>
</dbReference>
<dbReference type="PROSITE" id="PS00211">
    <property type="entry name" value="ABC_TRANSPORTER_1"/>
    <property type="match status" value="1"/>
</dbReference>
<dbReference type="SUPFAM" id="SSF52540">
    <property type="entry name" value="P-loop containing nucleoside triphosphate hydrolases"/>
    <property type="match status" value="2"/>
</dbReference>
<dbReference type="Gene3D" id="1.10.287.380">
    <property type="entry name" value="Valyl-tRNA synthetase, C-terminal domain"/>
    <property type="match status" value="1"/>
</dbReference>
<accession>A0ABS2GJF8</accession>
<comment type="caution">
    <text evidence="6">The sequence shown here is derived from an EMBL/GenBank/DDBJ whole genome shotgun (WGS) entry which is preliminary data.</text>
</comment>
<evidence type="ECO:0000256" key="2">
    <source>
        <dbReference type="ARBA" id="ARBA00022840"/>
    </source>
</evidence>
<feature type="domain" description="ABC transporter" evidence="5">
    <location>
        <begin position="4"/>
        <end position="248"/>
    </location>
</feature>
<dbReference type="InterPro" id="IPR003439">
    <property type="entry name" value="ABC_transporter-like_ATP-bd"/>
</dbReference>
<feature type="domain" description="ABC transporter" evidence="5">
    <location>
        <begin position="312"/>
        <end position="530"/>
    </location>
</feature>
<evidence type="ECO:0000256" key="1">
    <source>
        <dbReference type="ARBA" id="ARBA00022741"/>
    </source>
</evidence>
<keyword evidence="3" id="KW-0175">Coiled coil</keyword>
<dbReference type="Pfam" id="PF12848">
    <property type="entry name" value="ABC_tran_Xtn"/>
    <property type="match status" value="1"/>
</dbReference>
<proteinExistence type="predicted"/>
<dbReference type="SMART" id="SM00382">
    <property type="entry name" value="AAA"/>
    <property type="match status" value="2"/>
</dbReference>
<evidence type="ECO:0000313" key="6">
    <source>
        <dbReference type="EMBL" id="MBM6913422.1"/>
    </source>
</evidence>
<feature type="compositionally biased region" description="Basic and acidic residues" evidence="4">
    <location>
        <begin position="573"/>
        <end position="582"/>
    </location>
</feature>
<dbReference type="PROSITE" id="PS50893">
    <property type="entry name" value="ABC_TRANSPORTER_2"/>
    <property type="match status" value="2"/>
</dbReference>
<feature type="coiled-coil region" evidence="3">
    <location>
        <begin position="595"/>
        <end position="653"/>
    </location>
</feature>
<dbReference type="InterPro" id="IPR003593">
    <property type="entry name" value="AAA+_ATPase"/>
</dbReference>
<name>A0ABS2GJF8_9FIRM</name>
<dbReference type="PANTHER" id="PTHR42855">
    <property type="entry name" value="ABC TRANSPORTER ATP-BINDING SUBUNIT"/>
    <property type="match status" value="1"/>
</dbReference>
<gene>
    <name evidence="6" type="ORF">H6A01_08855</name>
</gene>